<keyword evidence="1" id="KW-0472">Membrane</keyword>
<evidence type="ECO:0000313" key="4">
    <source>
        <dbReference type="EMBL" id="THV43319.1"/>
    </source>
</evidence>
<protein>
    <submittedName>
        <fullName evidence="4">Histidine kinase</fullName>
    </submittedName>
</protein>
<feature type="transmembrane region" description="Helical" evidence="1">
    <location>
        <begin position="220"/>
        <end position="242"/>
    </location>
</feature>
<dbReference type="PROSITE" id="PS50924">
    <property type="entry name" value="MHYT"/>
    <property type="match status" value="1"/>
</dbReference>
<dbReference type="GO" id="GO:0016301">
    <property type="term" value="F:kinase activity"/>
    <property type="evidence" value="ECO:0007669"/>
    <property type="project" value="UniProtKB-KW"/>
</dbReference>
<accession>A0A4S8QPH4</accession>
<dbReference type="AlphaFoldDB" id="A0A4S8QPH4"/>
<organism evidence="4 5">
    <name type="scientific">Glycomyces buryatensis</name>
    <dbReference type="NCBI Taxonomy" id="2570927"/>
    <lineage>
        <taxon>Bacteria</taxon>
        <taxon>Bacillati</taxon>
        <taxon>Actinomycetota</taxon>
        <taxon>Actinomycetes</taxon>
        <taxon>Glycomycetales</taxon>
        <taxon>Glycomycetaceae</taxon>
        <taxon>Glycomyces</taxon>
    </lineage>
</organism>
<comment type="caution">
    <text evidence="4">The sequence shown here is derived from an EMBL/GenBank/DDBJ whole genome shotgun (WGS) entry which is preliminary data.</text>
</comment>
<keyword evidence="4" id="KW-0808">Transferase</keyword>
<evidence type="ECO:0000259" key="3">
    <source>
        <dbReference type="PROSITE" id="PS50924"/>
    </source>
</evidence>
<dbReference type="GO" id="GO:0016020">
    <property type="term" value="C:membrane"/>
    <property type="evidence" value="ECO:0007669"/>
    <property type="project" value="UniProtKB-UniRule"/>
</dbReference>
<feature type="compositionally biased region" description="Basic and acidic residues" evidence="2">
    <location>
        <begin position="306"/>
        <end position="320"/>
    </location>
</feature>
<keyword evidence="1" id="KW-1133">Transmembrane helix</keyword>
<feature type="transmembrane region" description="Helical" evidence="1">
    <location>
        <begin position="12"/>
        <end position="30"/>
    </location>
</feature>
<reference evidence="4 5" key="2">
    <citation type="submission" date="2019-05" db="EMBL/GenBank/DDBJ databases">
        <title>Glycomyces buryatensis sp. nov.</title>
        <authorList>
            <person name="Nikitina E."/>
        </authorList>
    </citation>
    <scope>NUCLEOTIDE SEQUENCE [LARGE SCALE GENOMIC DNA]</scope>
    <source>
        <strain evidence="4 5">18</strain>
    </source>
</reference>
<feature type="transmembrane region" description="Helical" evidence="1">
    <location>
        <begin position="51"/>
        <end position="75"/>
    </location>
</feature>
<feature type="transmembrane region" description="Helical" evidence="1">
    <location>
        <begin position="152"/>
        <end position="174"/>
    </location>
</feature>
<keyword evidence="1" id="KW-0812">Transmembrane</keyword>
<dbReference type="PANTHER" id="PTHR35152">
    <property type="entry name" value="DOMAIN SIGNALLING PROTEIN, PUTATIVE (AFU_ORTHOLOGUE AFUA_5G11310)-RELATED"/>
    <property type="match status" value="1"/>
</dbReference>
<keyword evidence="4" id="KW-0418">Kinase</keyword>
<feature type="transmembrane region" description="Helical" evidence="1">
    <location>
        <begin position="181"/>
        <end position="200"/>
    </location>
</feature>
<evidence type="ECO:0000256" key="2">
    <source>
        <dbReference type="SAM" id="MobiDB-lite"/>
    </source>
</evidence>
<reference evidence="5" key="1">
    <citation type="submission" date="2019-04" db="EMBL/GenBank/DDBJ databases">
        <title>Nocardioides xinjiangensis sp. nov.</title>
        <authorList>
            <person name="Liu S."/>
        </authorList>
    </citation>
    <scope>NUCLEOTIDE SEQUENCE [LARGE SCALE GENOMIC DNA]</scope>
    <source>
        <strain evidence="5">18</strain>
    </source>
</reference>
<evidence type="ECO:0000256" key="1">
    <source>
        <dbReference type="PROSITE-ProRule" id="PRU00244"/>
    </source>
</evidence>
<dbReference type="RefSeq" id="WP_136532711.1">
    <property type="nucleotide sequence ID" value="NZ_STGY01000004.1"/>
</dbReference>
<dbReference type="Proteomes" id="UP000308760">
    <property type="component" value="Unassembled WGS sequence"/>
</dbReference>
<dbReference type="EMBL" id="STGY01000004">
    <property type="protein sequence ID" value="THV43319.1"/>
    <property type="molecule type" value="Genomic_DNA"/>
</dbReference>
<evidence type="ECO:0000313" key="5">
    <source>
        <dbReference type="Proteomes" id="UP000308760"/>
    </source>
</evidence>
<keyword evidence="5" id="KW-1185">Reference proteome</keyword>
<feature type="region of interest" description="Disordered" evidence="2">
    <location>
        <begin position="270"/>
        <end position="320"/>
    </location>
</feature>
<proteinExistence type="predicted"/>
<dbReference type="PANTHER" id="PTHR35152:SF1">
    <property type="entry name" value="DOMAIN SIGNALLING PROTEIN, PUTATIVE (AFU_ORTHOLOGUE AFUA_5G11310)-RELATED"/>
    <property type="match status" value="1"/>
</dbReference>
<feature type="domain" description="MHYT" evidence="3">
    <location>
        <begin position="9"/>
        <end position="205"/>
    </location>
</feature>
<dbReference type="OrthoDB" id="3763366at2"/>
<name>A0A4S8QPH4_9ACTN</name>
<dbReference type="InterPro" id="IPR005330">
    <property type="entry name" value="MHYT_dom"/>
</dbReference>
<dbReference type="Pfam" id="PF03707">
    <property type="entry name" value="MHYT"/>
    <property type="match status" value="3"/>
</dbReference>
<gene>
    <name evidence="4" type="ORF">FAB82_01170</name>
</gene>
<feature type="transmembrane region" description="Helical" evidence="1">
    <location>
        <begin position="114"/>
        <end position="132"/>
    </location>
</feature>
<feature type="transmembrane region" description="Helical" evidence="1">
    <location>
        <begin position="87"/>
        <end position="107"/>
    </location>
</feature>
<sequence length="320" mass="33968">MQHVDHLTYGWINPIMGFGFAFAGSLLALMCMTQARQQSGSVKSAAKRLRWIGLASFALGGTAIWMMHFTAMIGFKVIESDIAYNPAMTALSLVASTGAVFLGLLIAGMGRRNTIAKILIAGPLTGLGVVVMHYSGMKAISISGEITYDRTYFMASVVIAVVAATAALACGMYLDGWKWQSAAAVVMASAISGMHYTGMAGVRVTLYDEGRGAVSGIDPIMLILPILGVATIGIIVLLFALMGTTPKTISKREQLGIELDDDDMTTAIPVAPRAGQPRGDVPAPRGMNSATGPIVPDQPMTRRPRSFAEADLTRREAPRR</sequence>